<dbReference type="Proteomes" id="UP000515377">
    <property type="component" value="Chromosome"/>
</dbReference>
<feature type="active site" evidence="4">
    <location>
        <position position="38"/>
    </location>
</feature>
<dbReference type="InterPro" id="IPR001792">
    <property type="entry name" value="Acylphosphatase-like_dom"/>
</dbReference>
<feature type="active site" evidence="4">
    <location>
        <position position="20"/>
    </location>
</feature>
<name>A0A9X7U4W9_SPHYA</name>
<dbReference type="Pfam" id="PF00708">
    <property type="entry name" value="Acylphosphatase"/>
    <property type="match status" value="1"/>
</dbReference>
<dbReference type="GO" id="GO:0003998">
    <property type="term" value="F:acylphosphatase activity"/>
    <property type="evidence" value="ECO:0007669"/>
    <property type="project" value="UniProtKB-EC"/>
</dbReference>
<evidence type="ECO:0000256" key="1">
    <source>
        <dbReference type="ARBA" id="ARBA00005614"/>
    </source>
</evidence>
<gene>
    <name evidence="7" type="ORF">H3V42_16970</name>
</gene>
<proteinExistence type="inferred from homology"/>
<keyword evidence="4" id="KW-0378">Hydrolase</keyword>
<dbReference type="PANTHER" id="PTHR47268">
    <property type="entry name" value="ACYLPHOSPHATASE"/>
    <property type="match status" value="1"/>
</dbReference>
<evidence type="ECO:0000313" key="8">
    <source>
        <dbReference type="Proteomes" id="UP000515377"/>
    </source>
</evidence>
<dbReference type="RefSeq" id="WP_010339377.1">
    <property type="nucleotide sequence ID" value="NZ_JBCNKW010000004.1"/>
</dbReference>
<evidence type="ECO:0000259" key="6">
    <source>
        <dbReference type="PROSITE" id="PS51160"/>
    </source>
</evidence>
<reference evidence="7 8" key="1">
    <citation type="submission" date="2020-07" db="EMBL/GenBank/DDBJ databases">
        <title>Whole genome sequence of Sphingobium yanoikuyae A3.</title>
        <authorList>
            <person name="Han S.-S."/>
        </authorList>
    </citation>
    <scope>NUCLEOTIDE SEQUENCE [LARGE SCALE GENOMIC DNA]</scope>
    <source>
        <strain evidence="7 8">A3</strain>
    </source>
</reference>
<dbReference type="EMBL" id="CP060122">
    <property type="protein sequence ID" value="QNG43638.1"/>
    <property type="molecule type" value="Genomic_DNA"/>
</dbReference>
<sequence length="93" mass="10137">MPAVARHLMILGRVQGVFYRNWTVETARSLGLTGWVRNRMDGSVEALVQGEADMVDHFVTLAQDGPPAAKVARIDASDVAVEALNDFEKKPTA</sequence>
<dbReference type="PRINTS" id="PR00112">
    <property type="entry name" value="ACYLPHPHTASE"/>
</dbReference>
<dbReference type="AlphaFoldDB" id="A0A9X7U4W9"/>
<dbReference type="InterPro" id="IPR017968">
    <property type="entry name" value="Acylphosphatase_CS"/>
</dbReference>
<dbReference type="PROSITE" id="PS51160">
    <property type="entry name" value="ACYLPHOSPHATASE_3"/>
    <property type="match status" value="1"/>
</dbReference>
<dbReference type="InterPro" id="IPR020456">
    <property type="entry name" value="Acylphosphatase"/>
</dbReference>
<dbReference type="SUPFAM" id="SSF54975">
    <property type="entry name" value="Acylphosphatase/BLUF domain-like"/>
    <property type="match status" value="1"/>
</dbReference>
<dbReference type="EC" id="3.6.1.7" evidence="2 4"/>
<evidence type="ECO:0000256" key="2">
    <source>
        <dbReference type="ARBA" id="ARBA00012150"/>
    </source>
</evidence>
<dbReference type="InterPro" id="IPR036046">
    <property type="entry name" value="Acylphosphatase-like_dom_sf"/>
</dbReference>
<protein>
    <recommendedName>
        <fullName evidence="2 4">acylphosphatase</fullName>
        <ecNumber evidence="2 4">3.6.1.7</ecNumber>
    </recommendedName>
</protein>
<accession>A0A9X7U4W9</accession>
<evidence type="ECO:0000313" key="7">
    <source>
        <dbReference type="EMBL" id="QNG43638.1"/>
    </source>
</evidence>
<dbReference type="PANTHER" id="PTHR47268:SF4">
    <property type="entry name" value="ACYLPHOSPHATASE"/>
    <property type="match status" value="1"/>
</dbReference>
<dbReference type="Gene3D" id="3.30.70.100">
    <property type="match status" value="1"/>
</dbReference>
<dbReference type="PROSITE" id="PS00151">
    <property type="entry name" value="ACYLPHOSPHATASE_2"/>
    <property type="match status" value="1"/>
</dbReference>
<feature type="domain" description="Acylphosphatase-like" evidence="6">
    <location>
        <begin position="5"/>
        <end position="91"/>
    </location>
</feature>
<comment type="similarity">
    <text evidence="1 5">Belongs to the acylphosphatase family.</text>
</comment>
<comment type="catalytic activity">
    <reaction evidence="3 4">
        <text>an acyl phosphate + H2O = a carboxylate + phosphate + H(+)</text>
        <dbReference type="Rhea" id="RHEA:14965"/>
        <dbReference type="ChEBI" id="CHEBI:15377"/>
        <dbReference type="ChEBI" id="CHEBI:15378"/>
        <dbReference type="ChEBI" id="CHEBI:29067"/>
        <dbReference type="ChEBI" id="CHEBI:43474"/>
        <dbReference type="ChEBI" id="CHEBI:59918"/>
        <dbReference type="EC" id="3.6.1.7"/>
    </reaction>
</comment>
<evidence type="ECO:0000256" key="4">
    <source>
        <dbReference type="PROSITE-ProRule" id="PRU00520"/>
    </source>
</evidence>
<evidence type="ECO:0000256" key="5">
    <source>
        <dbReference type="RuleBase" id="RU004168"/>
    </source>
</evidence>
<evidence type="ECO:0000256" key="3">
    <source>
        <dbReference type="ARBA" id="ARBA00047645"/>
    </source>
</evidence>
<organism evidence="7 8">
    <name type="scientific">Sphingobium yanoikuyae</name>
    <name type="common">Sphingomonas yanoikuyae</name>
    <dbReference type="NCBI Taxonomy" id="13690"/>
    <lineage>
        <taxon>Bacteria</taxon>
        <taxon>Pseudomonadati</taxon>
        <taxon>Pseudomonadota</taxon>
        <taxon>Alphaproteobacteria</taxon>
        <taxon>Sphingomonadales</taxon>
        <taxon>Sphingomonadaceae</taxon>
        <taxon>Sphingobium</taxon>
    </lineage>
</organism>